<feature type="chain" id="PRO_5041247327" evidence="14">
    <location>
        <begin position="29"/>
        <end position="776"/>
    </location>
</feature>
<keyword evidence="7 13" id="KW-0798">TonB box</keyword>
<comment type="subcellular location">
    <subcellularLocation>
        <location evidence="1 11">Cell outer membrane</location>
        <topology evidence="1 11">Multi-pass membrane protein</topology>
    </subcellularLocation>
</comment>
<protein>
    <submittedName>
        <fullName evidence="17">TonB-dependent receptor</fullName>
    </submittedName>
</protein>
<reference evidence="17" key="1">
    <citation type="journal article" date="2023" name="Nat. Microbiol.">
        <title>Enrichment and characterization of a nitric oxide-reducing microbial community in a continuous bioreactor.</title>
        <authorList>
            <person name="Garrido-Amador P."/>
            <person name="Stortenbeker N."/>
            <person name="Wessels H.J.C.T."/>
            <person name="Speth D.R."/>
            <person name="Garcia-Heredia I."/>
            <person name="Kartal B."/>
        </authorList>
    </citation>
    <scope>NUCLEOTIDE SEQUENCE</scope>
    <source>
        <strain evidence="17">MAG1</strain>
    </source>
</reference>
<evidence type="ECO:0000256" key="5">
    <source>
        <dbReference type="ARBA" id="ARBA00022692"/>
    </source>
</evidence>
<organism evidence="17">
    <name type="scientific">Candidatus Nitricoxidivorans perseverans</name>
    <dbReference type="NCBI Taxonomy" id="2975601"/>
    <lineage>
        <taxon>Bacteria</taxon>
        <taxon>Pseudomonadati</taxon>
        <taxon>Pseudomonadota</taxon>
        <taxon>Betaproteobacteria</taxon>
        <taxon>Nitrosomonadales</taxon>
        <taxon>Sterolibacteriaceae</taxon>
        <taxon>Candidatus Nitricoxidivorans</taxon>
    </lineage>
</organism>
<feature type="short sequence motif" description="TonB C-terminal box" evidence="12">
    <location>
        <begin position="759"/>
        <end position="776"/>
    </location>
</feature>
<dbReference type="CDD" id="cd01347">
    <property type="entry name" value="ligand_gated_channel"/>
    <property type="match status" value="1"/>
</dbReference>
<keyword evidence="3 11" id="KW-0813">Transport</keyword>
<evidence type="ECO:0000259" key="16">
    <source>
        <dbReference type="Pfam" id="PF07715"/>
    </source>
</evidence>
<evidence type="ECO:0000313" key="17">
    <source>
        <dbReference type="EMBL" id="WIM04859.1"/>
    </source>
</evidence>
<evidence type="ECO:0000256" key="3">
    <source>
        <dbReference type="ARBA" id="ARBA00022448"/>
    </source>
</evidence>
<dbReference type="InterPro" id="IPR000531">
    <property type="entry name" value="Beta-barrel_TonB"/>
</dbReference>
<name>A0AA49IXP3_9PROT</name>
<dbReference type="Gene3D" id="2.170.130.10">
    <property type="entry name" value="TonB-dependent receptor, plug domain"/>
    <property type="match status" value="1"/>
</dbReference>
<dbReference type="GO" id="GO:0044718">
    <property type="term" value="P:siderophore transmembrane transport"/>
    <property type="evidence" value="ECO:0007669"/>
    <property type="project" value="TreeGrafter"/>
</dbReference>
<evidence type="ECO:0000256" key="8">
    <source>
        <dbReference type="ARBA" id="ARBA00023136"/>
    </source>
</evidence>
<dbReference type="AlphaFoldDB" id="A0AA49IXP3"/>
<dbReference type="PROSITE" id="PS52016">
    <property type="entry name" value="TONB_DEPENDENT_REC_3"/>
    <property type="match status" value="1"/>
</dbReference>
<dbReference type="InterPro" id="IPR039426">
    <property type="entry name" value="TonB-dep_rcpt-like"/>
</dbReference>
<dbReference type="KEGG" id="npv:OHM77_09105"/>
<dbReference type="InterPro" id="IPR010917">
    <property type="entry name" value="TonB_rcpt_CS"/>
</dbReference>
<dbReference type="PANTHER" id="PTHR30069:SF29">
    <property type="entry name" value="HEMOGLOBIN AND HEMOGLOBIN-HAPTOGLOBIN-BINDING PROTEIN 1-RELATED"/>
    <property type="match status" value="1"/>
</dbReference>
<comment type="similarity">
    <text evidence="2 11 13">Belongs to the TonB-dependent receptor family.</text>
</comment>
<evidence type="ECO:0000256" key="2">
    <source>
        <dbReference type="ARBA" id="ARBA00009810"/>
    </source>
</evidence>
<feature type="domain" description="TonB-dependent receptor-like beta-barrel" evidence="15">
    <location>
        <begin position="280"/>
        <end position="726"/>
    </location>
</feature>
<dbReference type="InterPro" id="IPR037066">
    <property type="entry name" value="Plug_dom_sf"/>
</dbReference>
<accession>A0AA49IXP3</accession>
<dbReference type="Pfam" id="PF07715">
    <property type="entry name" value="Plug"/>
    <property type="match status" value="1"/>
</dbReference>
<sequence>MSILNRKARNLRPLASLLVFLPAATAFGQETVLKEVVVTSTTIDDRFTSKRSEPSSIHDISGKTVDEKRPENMIDLLRSIPGVTADLSSGDEIKIKLRGIENQRYMGEKPGVAIVIDGVPVFERTGKVNVDLDNIESIKVIKGGASYLFGDDALTGAVIVTTKRGAKYRGVTVSADEGAWGYNRQQVRAGFASDWGTGHIQATHRQSEDYYWQSGYKTDYIDGNLRMFLTDASDLTFGFEQSDRMKDKHGSVKGATQAALDPMGTVGRDYTRKYDVNLQKFHMTYSNDLTERSNILATAYEYQDRTSFWSAPQRNSATGTTISDSTPGAQELYTTLNDYDQVQRGVKAEWRTSAGDVGWLGGLDLRRNRYKNFNTAKVDYCSRTDTSAPIDCFGGASLVTAGTVMTDNTTDEAISALYGEFKFLATPQWTLTLNGRYDAIGLDFTSGRTNEVTTPFSRSKSFGAASWRGGANYAVNDGTDLFGNLSTGFRAPTADQLYNGSLSPTGGKTLNNENLKPEKALNLELGVRARTEIGGIAAEVEAAAFQIERKDFILATNGQYSTSTSTAQQMYDNIGGVRNRGIELSLKTDRKRTFTLDAAYSYIQAKFTRYDNFNLTLGNSYAGGPGACNYTNTPSSTACRLVLYNVAGNDVPRVPRHQLNTTFGWQPGDRFRLALEMDAKSWSWADEINQEKWAGRTLFNLAANYDIREAGFLGAKWSLFMRVNNLFDKRYWSAARGTNDASHYVTGAYDGVYNAEDLSIVVGKPRNWTVGLTANF</sequence>
<evidence type="ECO:0000256" key="6">
    <source>
        <dbReference type="ARBA" id="ARBA00022729"/>
    </source>
</evidence>
<dbReference type="Gene3D" id="2.40.170.20">
    <property type="entry name" value="TonB-dependent receptor, beta-barrel domain"/>
    <property type="match status" value="1"/>
</dbReference>
<dbReference type="GO" id="GO:0009279">
    <property type="term" value="C:cell outer membrane"/>
    <property type="evidence" value="ECO:0007669"/>
    <property type="project" value="UniProtKB-SubCell"/>
</dbReference>
<dbReference type="InterPro" id="IPR012910">
    <property type="entry name" value="Plug_dom"/>
</dbReference>
<evidence type="ECO:0000259" key="15">
    <source>
        <dbReference type="Pfam" id="PF00593"/>
    </source>
</evidence>
<feature type="domain" description="TonB-dependent receptor plug" evidence="16">
    <location>
        <begin position="50"/>
        <end position="157"/>
    </location>
</feature>
<feature type="signal peptide" evidence="14">
    <location>
        <begin position="1"/>
        <end position="28"/>
    </location>
</feature>
<gene>
    <name evidence="17" type="ORF">OHM77_09105</name>
</gene>
<keyword evidence="10 11" id="KW-0998">Cell outer membrane</keyword>
<evidence type="ECO:0000256" key="13">
    <source>
        <dbReference type="RuleBase" id="RU003357"/>
    </source>
</evidence>
<evidence type="ECO:0000256" key="1">
    <source>
        <dbReference type="ARBA" id="ARBA00004571"/>
    </source>
</evidence>
<keyword evidence="9 17" id="KW-0675">Receptor</keyword>
<evidence type="ECO:0000256" key="4">
    <source>
        <dbReference type="ARBA" id="ARBA00022452"/>
    </source>
</evidence>
<proteinExistence type="inferred from homology"/>
<evidence type="ECO:0000256" key="7">
    <source>
        <dbReference type="ARBA" id="ARBA00023077"/>
    </source>
</evidence>
<dbReference type="GO" id="GO:0015344">
    <property type="term" value="F:siderophore uptake transmembrane transporter activity"/>
    <property type="evidence" value="ECO:0007669"/>
    <property type="project" value="TreeGrafter"/>
</dbReference>
<dbReference type="EMBL" id="CP107246">
    <property type="protein sequence ID" value="WIM04859.1"/>
    <property type="molecule type" value="Genomic_DNA"/>
</dbReference>
<dbReference type="InterPro" id="IPR036942">
    <property type="entry name" value="Beta-barrel_TonB_sf"/>
</dbReference>
<dbReference type="Pfam" id="PF00593">
    <property type="entry name" value="TonB_dep_Rec_b-barrel"/>
    <property type="match status" value="1"/>
</dbReference>
<evidence type="ECO:0000256" key="9">
    <source>
        <dbReference type="ARBA" id="ARBA00023170"/>
    </source>
</evidence>
<evidence type="ECO:0000256" key="12">
    <source>
        <dbReference type="PROSITE-ProRule" id="PRU10144"/>
    </source>
</evidence>
<evidence type="ECO:0000256" key="14">
    <source>
        <dbReference type="SAM" id="SignalP"/>
    </source>
</evidence>
<keyword evidence="8 11" id="KW-0472">Membrane</keyword>
<dbReference type="SUPFAM" id="SSF56935">
    <property type="entry name" value="Porins"/>
    <property type="match status" value="1"/>
</dbReference>
<keyword evidence="5 11" id="KW-0812">Transmembrane</keyword>
<dbReference type="Proteomes" id="UP001234916">
    <property type="component" value="Chromosome"/>
</dbReference>
<keyword evidence="6 14" id="KW-0732">Signal</keyword>
<evidence type="ECO:0000256" key="11">
    <source>
        <dbReference type="PROSITE-ProRule" id="PRU01360"/>
    </source>
</evidence>
<dbReference type="PANTHER" id="PTHR30069">
    <property type="entry name" value="TONB-DEPENDENT OUTER MEMBRANE RECEPTOR"/>
    <property type="match status" value="1"/>
</dbReference>
<keyword evidence="4 11" id="KW-1134">Transmembrane beta strand</keyword>
<evidence type="ECO:0000256" key="10">
    <source>
        <dbReference type="ARBA" id="ARBA00023237"/>
    </source>
</evidence>
<dbReference type="PROSITE" id="PS01156">
    <property type="entry name" value="TONB_DEPENDENT_REC_2"/>
    <property type="match status" value="1"/>
</dbReference>